<reference evidence="11" key="2">
    <citation type="journal article" date="2014" name="ISME J.">
        <title>Microbial stratification in low pH oxic and suboxic macroscopic growths along an acid mine drainage.</title>
        <authorList>
            <person name="Mendez-Garcia C."/>
            <person name="Mesa V."/>
            <person name="Sprenger R.R."/>
            <person name="Richter M."/>
            <person name="Diez M.S."/>
            <person name="Solano J."/>
            <person name="Bargiela R."/>
            <person name="Golyshina O.V."/>
            <person name="Manteca A."/>
            <person name="Ramos J.L."/>
            <person name="Gallego J.R."/>
            <person name="Llorente I."/>
            <person name="Martins Dos Santos V.A."/>
            <person name="Jensen O.N."/>
            <person name="Pelaez A.I."/>
            <person name="Sanchez J."/>
            <person name="Ferrer M."/>
        </authorList>
    </citation>
    <scope>NUCLEOTIDE SEQUENCE</scope>
</reference>
<feature type="domain" description="Cation/H+ exchanger transmembrane" evidence="10">
    <location>
        <begin position="22"/>
        <end position="145"/>
    </location>
</feature>
<gene>
    <name evidence="11" type="ORF">B1B_14584</name>
</gene>
<evidence type="ECO:0000256" key="1">
    <source>
        <dbReference type="ARBA" id="ARBA00004651"/>
    </source>
</evidence>
<keyword evidence="2" id="KW-0813">Transport</keyword>
<keyword evidence="7" id="KW-0406">Ion transport</keyword>
<comment type="subcellular location">
    <subcellularLocation>
        <location evidence="1">Cell membrane</location>
        <topology evidence="1">Multi-pass membrane protein</topology>
    </subcellularLocation>
</comment>
<feature type="transmembrane region" description="Helical" evidence="9">
    <location>
        <begin position="91"/>
        <end position="118"/>
    </location>
</feature>
<dbReference type="GO" id="GO:0005886">
    <property type="term" value="C:plasma membrane"/>
    <property type="evidence" value="ECO:0007669"/>
    <property type="project" value="UniProtKB-SubCell"/>
</dbReference>
<proteinExistence type="predicted"/>
<keyword evidence="3" id="KW-0050">Antiport</keyword>
<dbReference type="Pfam" id="PF00999">
    <property type="entry name" value="Na_H_Exchanger"/>
    <property type="match status" value="1"/>
</dbReference>
<dbReference type="EMBL" id="AUZY01009674">
    <property type="protein sequence ID" value="EQD41366.1"/>
    <property type="molecule type" value="Genomic_DNA"/>
</dbReference>
<dbReference type="PANTHER" id="PTHR32507:SF0">
    <property type="entry name" value="NA(+)_H(+) ANTIPORTER 2-RELATED"/>
    <property type="match status" value="1"/>
</dbReference>
<sequence length="147" mass="14965">MLALALSGTPLFLLLTGLALLIAVGADAIGRRTRIPDLLWLILFGLVVGPILGLITRSAILVVAPIVGTAVLIVILFDAGLDMRSDLIGSLLPSVVAFAVITYLASVAILTVVADAVLFPGDPLLSLLFGSALGATSGAVTIPIANR</sequence>
<evidence type="ECO:0000256" key="2">
    <source>
        <dbReference type="ARBA" id="ARBA00022448"/>
    </source>
</evidence>
<feature type="transmembrane region" description="Helical" evidence="9">
    <location>
        <begin position="61"/>
        <end position="79"/>
    </location>
</feature>
<evidence type="ECO:0000256" key="9">
    <source>
        <dbReference type="SAM" id="Phobius"/>
    </source>
</evidence>
<feature type="transmembrane region" description="Helical" evidence="9">
    <location>
        <begin position="38"/>
        <end position="55"/>
    </location>
</feature>
<evidence type="ECO:0000256" key="7">
    <source>
        <dbReference type="ARBA" id="ARBA00023065"/>
    </source>
</evidence>
<protein>
    <submittedName>
        <fullName evidence="11">Sodium/hydrogen exchanger</fullName>
    </submittedName>
</protein>
<evidence type="ECO:0000256" key="4">
    <source>
        <dbReference type="ARBA" id="ARBA00022475"/>
    </source>
</evidence>
<dbReference type="GO" id="GO:0015297">
    <property type="term" value="F:antiporter activity"/>
    <property type="evidence" value="ECO:0007669"/>
    <property type="project" value="UniProtKB-KW"/>
</dbReference>
<name>T0Z081_9ZZZZ</name>
<keyword evidence="8 9" id="KW-0472">Membrane</keyword>
<evidence type="ECO:0000259" key="10">
    <source>
        <dbReference type="Pfam" id="PF00999"/>
    </source>
</evidence>
<organism evidence="11">
    <name type="scientific">mine drainage metagenome</name>
    <dbReference type="NCBI Taxonomy" id="410659"/>
    <lineage>
        <taxon>unclassified sequences</taxon>
        <taxon>metagenomes</taxon>
        <taxon>ecological metagenomes</taxon>
    </lineage>
</organism>
<dbReference type="AlphaFoldDB" id="T0Z081"/>
<feature type="transmembrane region" description="Helical" evidence="9">
    <location>
        <begin position="124"/>
        <end position="145"/>
    </location>
</feature>
<dbReference type="InterPro" id="IPR006153">
    <property type="entry name" value="Cation/H_exchanger_TM"/>
</dbReference>
<evidence type="ECO:0000256" key="3">
    <source>
        <dbReference type="ARBA" id="ARBA00022449"/>
    </source>
</evidence>
<accession>T0Z081</accession>
<evidence type="ECO:0000256" key="5">
    <source>
        <dbReference type="ARBA" id="ARBA00022692"/>
    </source>
</evidence>
<feature type="non-terminal residue" evidence="11">
    <location>
        <position position="147"/>
    </location>
</feature>
<keyword evidence="5 9" id="KW-0812">Transmembrane</keyword>
<evidence type="ECO:0000256" key="8">
    <source>
        <dbReference type="ARBA" id="ARBA00023136"/>
    </source>
</evidence>
<evidence type="ECO:0000256" key="6">
    <source>
        <dbReference type="ARBA" id="ARBA00022989"/>
    </source>
</evidence>
<feature type="transmembrane region" description="Helical" evidence="9">
    <location>
        <begin position="6"/>
        <end position="26"/>
    </location>
</feature>
<keyword evidence="6 9" id="KW-1133">Transmembrane helix</keyword>
<keyword evidence="4" id="KW-1003">Cell membrane</keyword>
<dbReference type="InterPro" id="IPR038770">
    <property type="entry name" value="Na+/solute_symporter_sf"/>
</dbReference>
<dbReference type="GO" id="GO:1902600">
    <property type="term" value="P:proton transmembrane transport"/>
    <property type="evidence" value="ECO:0007669"/>
    <property type="project" value="InterPro"/>
</dbReference>
<reference evidence="11" key="1">
    <citation type="submission" date="2013-08" db="EMBL/GenBank/DDBJ databases">
        <authorList>
            <person name="Mendez C."/>
            <person name="Richter M."/>
            <person name="Ferrer M."/>
            <person name="Sanchez J."/>
        </authorList>
    </citation>
    <scope>NUCLEOTIDE SEQUENCE</scope>
</reference>
<evidence type="ECO:0000313" key="11">
    <source>
        <dbReference type="EMBL" id="EQD41366.1"/>
    </source>
</evidence>
<dbReference type="Gene3D" id="1.20.1530.20">
    <property type="match status" value="1"/>
</dbReference>
<dbReference type="PANTHER" id="PTHR32507">
    <property type="entry name" value="NA(+)/H(+) ANTIPORTER 1"/>
    <property type="match status" value="1"/>
</dbReference>
<comment type="caution">
    <text evidence="11">The sequence shown here is derived from an EMBL/GenBank/DDBJ whole genome shotgun (WGS) entry which is preliminary data.</text>
</comment>